<dbReference type="AlphaFoldDB" id="A0A5B0QC90"/>
<evidence type="ECO:0000313" key="1">
    <source>
        <dbReference type="EMBL" id="KAA1110837.1"/>
    </source>
</evidence>
<proteinExistence type="predicted"/>
<keyword evidence="2" id="KW-1185">Reference proteome</keyword>
<gene>
    <name evidence="1" type="ORF">PGT21_032657</name>
</gene>
<dbReference type="EMBL" id="VSWC01000027">
    <property type="protein sequence ID" value="KAA1110837.1"/>
    <property type="molecule type" value="Genomic_DNA"/>
</dbReference>
<name>A0A5B0QC90_PUCGR</name>
<reference evidence="1 2" key="1">
    <citation type="submission" date="2019-05" db="EMBL/GenBank/DDBJ databases">
        <title>Emergence of the Ug99 lineage of the wheat stem rust pathogen through somatic hybridization.</title>
        <authorList>
            <person name="Li F."/>
            <person name="Upadhyaya N.M."/>
            <person name="Sperschneider J."/>
            <person name="Matny O."/>
            <person name="Nguyen-Phuc H."/>
            <person name="Mago R."/>
            <person name="Raley C."/>
            <person name="Miller M.E."/>
            <person name="Silverstein K.A.T."/>
            <person name="Henningsen E."/>
            <person name="Hirsch C.D."/>
            <person name="Visser B."/>
            <person name="Pretorius Z.A."/>
            <person name="Steffenson B.J."/>
            <person name="Schwessinger B."/>
            <person name="Dodds P.N."/>
            <person name="Figueroa M."/>
        </authorList>
    </citation>
    <scope>NUCLEOTIDE SEQUENCE [LARGE SCALE GENOMIC DNA]</scope>
    <source>
        <strain evidence="1">21-0</strain>
    </source>
</reference>
<evidence type="ECO:0000313" key="2">
    <source>
        <dbReference type="Proteomes" id="UP000324748"/>
    </source>
</evidence>
<sequence>MLLPQLLLTFPAKISIGYAAFYPIRSNPIASVLAGQRPPAFKGLQSCRRKETVAFHPIFGLELGHDGWKLWSACMLKLFCFVFVSKIHFRQLGRKDPLGWKVLVRFLRLEDPEPFV</sequence>
<protein>
    <submittedName>
        <fullName evidence="1">Uncharacterized protein</fullName>
    </submittedName>
</protein>
<dbReference type="Proteomes" id="UP000324748">
    <property type="component" value="Unassembled WGS sequence"/>
</dbReference>
<accession>A0A5B0QC90</accession>
<organism evidence="1 2">
    <name type="scientific">Puccinia graminis f. sp. tritici</name>
    <dbReference type="NCBI Taxonomy" id="56615"/>
    <lineage>
        <taxon>Eukaryota</taxon>
        <taxon>Fungi</taxon>
        <taxon>Dikarya</taxon>
        <taxon>Basidiomycota</taxon>
        <taxon>Pucciniomycotina</taxon>
        <taxon>Pucciniomycetes</taxon>
        <taxon>Pucciniales</taxon>
        <taxon>Pucciniaceae</taxon>
        <taxon>Puccinia</taxon>
    </lineage>
</organism>
<comment type="caution">
    <text evidence="1">The sequence shown here is derived from an EMBL/GenBank/DDBJ whole genome shotgun (WGS) entry which is preliminary data.</text>
</comment>